<evidence type="ECO:0000259" key="4">
    <source>
        <dbReference type="PROSITE" id="PS50995"/>
    </source>
</evidence>
<dbReference type="InterPro" id="IPR000835">
    <property type="entry name" value="HTH_MarR-typ"/>
</dbReference>
<dbReference type="EMBL" id="CP029490">
    <property type="protein sequence ID" value="AWN20010.1"/>
    <property type="molecule type" value="Genomic_DNA"/>
</dbReference>
<sequence>MDLNQSLGFLLNSGAKLMKRQLDSKLRAYQITSSQWAVLKLLSQNDKLSQVEIAQAIKTDKATCGAIIDKLIKKEFVKRTISQQDQRARIIEISPLALSVTDELTSLDEETNTEALMGIKQKEQEIFIKTLEQLIINLENKEI</sequence>
<name>A0ABM6W3J3_9STRE</name>
<keyword evidence="2" id="KW-0238">DNA-binding</keyword>
<dbReference type="InterPro" id="IPR036390">
    <property type="entry name" value="WH_DNA-bd_sf"/>
</dbReference>
<protein>
    <submittedName>
        <fullName evidence="5">MarR family transcriptional regulator</fullName>
    </submittedName>
</protein>
<proteinExistence type="predicted"/>
<organism evidence="5 6">
    <name type="scientific">Streptococcus sobrinus</name>
    <dbReference type="NCBI Taxonomy" id="1310"/>
    <lineage>
        <taxon>Bacteria</taxon>
        <taxon>Bacillati</taxon>
        <taxon>Bacillota</taxon>
        <taxon>Bacilli</taxon>
        <taxon>Lactobacillales</taxon>
        <taxon>Streptococcaceae</taxon>
        <taxon>Streptococcus</taxon>
    </lineage>
</organism>
<dbReference type="SMART" id="SM00347">
    <property type="entry name" value="HTH_MARR"/>
    <property type="match status" value="1"/>
</dbReference>
<keyword evidence="1" id="KW-0805">Transcription regulation</keyword>
<dbReference type="PRINTS" id="PR00598">
    <property type="entry name" value="HTHMARR"/>
</dbReference>
<reference evidence="5 6" key="1">
    <citation type="submission" date="2018-05" db="EMBL/GenBank/DDBJ databases">
        <title>Complete genome sequences of Streptococcus sobrinus.</title>
        <authorList>
            <person name="Sales M."/>
            <person name="Jensen P.A."/>
        </authorList>
    </citation>
    <scope>NUCLEOTIDE SEQUENCE [LARGE SCALE GENOMIC DNA]</scope>
    <source>
        <strain evidence="5 6">SL1</strain>
    </source>
</reference>
<evidence type="ECO:0000256" key="1">
    <source>
        <dbReference type="ARBA" id="ARBA00023015"/>
    </source>
</evidence>
<gene>
    <name evidence="5" type="ORF">DK182_00995</name>
</gene>
<dbReference type="RefSeq" id="WP_002961167.1">
    <property type="nucleotide sequence ID" value="NZ_CP029490.1"/>
</dbReference>
<dbReference type="PANTHER" id="PTHR42756">
    <property type="entry name" value="TRANSCRIPTIONAL REGULATOR, MARR"/>
    <property type="match status" value="1"/>
</dbReference>
<dbReference type="PROSITE" id="PS50995">
    <property type="entry name" value="HTH_MARR_2"/>
    <property type="match status" value="1"/>
</dbReference>
<dbReference type="Pfam" id="PF01047">
    <property type="entry name" value="MarR"/>
    <property type="match status" value="1"/>
</dbReference>
<keyword evidence="6" id="KW-1185">Reference proteome</keyword>
<evidence type="ECO:0000256" key="3">
    <source>
        <dbReference type="ARBA" id="ARBA00023163"/>
    </source>
</evidence>
<dbReference type="PANTHER" id="PTHR42756:SF1">
    <property type="entry name" value="TRANSCRIPTIONAL REPRESSOR OF EMRAB OPERON"/>
    <property type="match status" value="1"/>
</dbReference>
<feature type="domain" description="HTH marR-type" evidence="4">
    <location>
        <begin position="4"/>
        <end position="136"/>
    </location>
</feature>
<dbReference type="InterPro" id="IPR036388">
    <property type="entry name" value="WH-like_DNA-bd_sf"/>
</dbReference>
<dbReference type="GeneID" id="93923099"/>
<dbReference type="SUPFAM" id="SSF46785">
    <property type="entry name" value="Winged helix' DNA-binding domain"/>
    <property type="match status" value="1"/>
</dbReference>
<evidence type="ECO:0000313" key="6">
    <source>
        <dbReference type="Proteomes" id="UP000245369"/>
    </source>
</evidence>
<evidence type="ECO:0000313" key="5">
    <source>
        <dbReference type="EMBL" id="AWN20010.1"/>
    </source>
</evidence>
<keyword evidence="3" id="KW-0804">Transcription</keyword>
<evidence type="ECO:0000256" key="2">
    <source>
        <dbReference type="ARBA" id="ARBA00023125"/>
    </source>
</evidence>
<dbReference type="Proteomes" id="UP000245369">
    <property type="component" value="Chromosome"/>
</dbReference>
<accession>A0ABM6W3J3</accession>
<dbReference type="Gene3D" id="1.10.10.10">
    <property type="entry name" value="Winged helix-like DNA-binding domain superfamily/Winged helix DNA-binding domain"/>
    <property type="match status" value="1"/>
</dbReference>